<protein>
    <submittedName>
        <fullName evidence="2">Uncharacterized protein</fullName>
    </submittedName>
</protein>
<feature type="compositionally biased region" description="Polar residues" evidence="1">
    <location>
        <begin position="11"/>
        <end position="21"/>
    </location>
</feature>
<organism evidence="2 3">
    <name type="scientific">Eumeta variegata</name>
    <name type="common">Bagworm moth</name>
    <name type="synonym">Eumeta japonica</name>
    <dbReference type="NCBI Taxonomy" id="151549"/>
    <lineage>
        <taxon>Eukaryota</taxon>
        <taxon>Metazoa</taxon>
        <taxon>Ecdysozoa</taxon>
        <taxon>Arthropoda</taxon>
        <taxon>Hexapoda</taxon>
        <taxon>Insecta</taxon>
        <taxon>Pterygota</taxon>
        <taxon>Neoptera</taxon>
        <taxon>Endopterygota</taxon>
        <taxon>Lepidoptera</taxon>
        <taxon>Glossata</taxon>
        <taxon>Ditrysia</taxon>
        <taxon>Tineoidea</taxon>
        <taxon>Psychidae</taxon>
        <taxon>Oiketicinae</taxon>
        <taxon>Eumeta</taxon>
    </lineage>
</organism>
<dbReference type="EMBL" id="BGZK01002497">
    <property type="protein sequence ID" value="GBP94374.1"/>
    <property type="molecule type" value="Genomic_DNA"/>
</dbReference>
<evidence type="ECO:0000313" key="3">
    <source>
        <dbReference type="Proteomes" id="UP000299102"/>
    </source>
</evidence>
<evidence type="ECO:0000256" key="1">
    <source>
        <dbReference type="SAM" id="MobiDB-lite"/>
    </source>
</evidence>
<comment type="caution">
    <text evidence="2">The sequence shown here is derived from an EMBL/GenBank/DDBJ whole genome shotgun (WGS) entry which is preliminary data.</text>
</comment>
<gene>
    <name evidence="2" type="ORF">EVAR_102556_1</name>
</gene>
<feature type="region of interest" description="Disordered" evidence="1">
    <location>
        <begin position="1"/>
        <end position="46"/>
    </location>
</feature>
<dbReference type="Proteomes" id="UP000299102">
    <property type="component" value="Unassembled WGS sequence"/>
</dbReference>
<proteinExistence type="predicted"/>
<dbReference type="AlphaFoldDB" id="A0A4C2A588"/>
<feature type="compositionally biased region" description="Polar residues" evidence="1">
    <location>
        <begin position="33"/>
        <end position="46"/>
    </location>
</feature>
<keyword evidence="3" id="KW-1185">Reference proteome</keyword>
<sequence>MSSWKRREKQNYLNVVNTPVTSRAARAPPAGSTERTSSGRLRPDTTITSDASIKYATIFGVHNSHSIRDADAPPGIDPSTLVSDLATISAAGERVVTYGTRATGLAWVARGVRGARGGAAKPHYRGAAANYITGIARNLPRRKFFPSGERAAGGREPPLADEHAVRGGPPDGRTDERRTPLGADGASRPKNLLTCTAPPDGFLIE</sequence>
<feature type="region of interest" description="Disordered" evidence="1">
    <location>
        <begin position="146"/>
        <end position="205"/>
    </location>
</feature>
<evidence type="ECO:0000313" key="2">
    <source>
        <dbReference type="EMBL" id="GBP94374.1"/>
    </source>
</evidence>
<reference evidence="2 3" key="1">
    <citation type="journal article" date="2019" name="Commun. Biol.">
        <title>The bagworm genome reveals a unique fibroin gene that provides high tensile strength.</title>
        <authorList>
            <person name="Kono N."/>
            <person name="Nakamura H."/>
            <person name="Ohtoshi R."/>
            <person name="Tomita M."/>
            <person name="Numata K."/>
            <person name="Arakawa K."/>
        </authorList>
    </citation>
    <scope>NUCLEOTIDE SEQUENCE [LARGE SCALE GENOMIC DNA]</scope>
</reference>
<accession>A0A4C2A588</accession>
<name>A0A4C2A588_EUMVA</name>